<organism evidence="1 2">
    <name type="scientific">Micromonospora pallida</name>
    <dbReference type="NCBI Taxonomy" id="145854"/>
    <lineage>
        <taxon>Bacteria</taxon>
        <taxon>Bacillati</taxon>
        <taxon>Actinomycetota</taxon>
        <taxon>Actinomycetes</taxon>
        <taxon>Micromonosporales</taxon>
        <taxon>Micromonosporaceae</taxon>
        <taxon>Micromonospora</taxon>
    </lineage>
</organism>
<gene>
    <name evidence="1" type="ORF">GA0074692_5758</name>
</gene>
<dbReference type="AlphaFoldDB" id="A0A1C6TFY3"/>
<evidence type="ECO:0000313" key="2">
    <source>
        <dbReference type="Proteomes" id="UP000198959"/>
    </source>
</evidence>
<sequence>MLWGVLLATLTWYSVREDGPTVREQRTLAQAGPVVDRTIGDLAAAAGPDALIELTPSTVERGCRITPFEDGSTLERGVDVRVVGEEPKALLDRIAEALPDRYRAVVLLTREGIRLRADAGDFVTVRGQEREAGIVRLTADTGCRPLGAGYRPTPVSGADAEVDAVGAALRALGRPAAGGPELVDAPCPDGGSIRTAWATAGPGAAPTSAAGVLAPLATGPAVVDTPELYAYRSGPVTVHVHLAADPPSVSASTPCR</sequence>
<dbReference type="Proteomes" id="UP000198959">
    <property type="component" value="Unassembled WGS sequence"/>
</dbReference>
<proteinExistence type="predicted"/>
<name>A0A1C6TFY3_9ACTN</name>
<reference evidence="2" key="1">
    <citation type="submission" date="2016-06" db="EMBL/GenBank/DDBJ databases">
        <authorList>
            <person name="Varghese N."/>
            <person name="Submissions Spin"/>
        </authorList>
    </citation>
    <scope>NUCLEOTIDE SEQUENCE [LARGE SCALE GENOMIC DNA]</scope>
    <source>
        <strain evidence="2">DSM 43817</strain>
    </source>
</reference>
<accession>A0A1C6TFY3</accession>
<protein>
    <submittedName>
        <fullName evidence="1">Uncharacterized protein</fullName>
    </submittedName>
</protein>
<evidence type="ECO:0000313" key="1">
    <source>
        <dbReference type="EMBL" id="SCL40363.1"/>
    </source>
</evidence>
<dbReference type="EMBL" id="FMHW01000002">
    <property type="protein sequence ID" value="SCL40363.1"/>
    <property type="molecule type" value="Genomic_DNA"/>
</dbReference>
<keyword evidence="2" id="KW-1185">Reference proteome</keyword>